<evidence type="ECO:0000256" key="1">
    <source>
        <dbReference type="SAM" id="MobiDB-lite"/>
    </source>
</evidence>
<protein>
    <submittedName>
        <fullName evidence="3">Uncharacterized protein</fullName>
    </submittedName>
</protein>
<evidence type="ECO:0000256" key="2">
    <source>
        <dbReference type="SAM" id="Phobius"/>
    </source>
</evidence>
<dbReference type="AlphaFoldDB" id="A0A0G4I0N9"/>
<feature type="compositionally biased region" description="Gly residues" evidence="1">
    <location>
        <begin position="340"/>
        <end position="351"/>
    </location>
</feature>
<keyword evidence="2" id="KW-0812">Transmembrane</keyword>
<organism evidence="3">
    <name type="scientific">Chromera velia CCMP2878</name>
    <dbReference type="NCBI Taxonomy" id="1169474"/>
    <lineage>
        <taxon>Eukaryota</taxon>
        <taxon>Sar</taxon>
        <taxon>Alveolata</taxon>
        <taxon>Colpodellida</taxon>
        <taxon>Chromeraceae</taxon>
        <taxon>Chromera</taxon>
    </lineage>
</organism>
<dbReference type="EMBL" id="CDMZ01004658">
    <property type="protein sequence ID" value="CEM50437.1"/>
    <property type="molecule type" value="Genomic_DNA"/>
</dbReference>
<keyword evidence="2" id="KW-1133">Transmembrane helix</keyword>
<gene>
    <name evidence="3" type="ORF">Cvel_9995</name>
</gene>
<feature type="transmembrane region" description="Helical" evidence="2">
    <location>
        <begin position="256"/>
        <end position="285"/>
    </location>
</feature>
<feature type="region of interest" description="Disordered" evidence="1">
    <location>
        <begin position="115"/>
        <end position="138"/>
    </location>
</feature>
<accession>A0A0G4I0N9</accession>
<dbReference type="VEuPathDB" id="CryptoDB:Cvel_9995"/>
<evidence type="ECO:0000313" key="3">
    <source>
        <dbReference type="EMBL" id="CEM50437.1"/>
    </source>
</evidence>
<keyword evidence="2" id="KW-0472">Membrane</keyword>
<proteinExistence type="predicted"/>
<sequence>MEVGVGKVHASDDATSLHRRLWVTEVLWAVLCFKSMENIENAPDFLKSVCTIDRIGIYEDCPSLFSSVGRYFAGSGGKQIEYSRCPQEGTSLLQEMIEFDEIKSTVLHVDGQQEKVDGDGLLGPHEETNSSPSTKKKNNLFEEAAERAPTSALMFCTGLGMDHNFAYSWATVRVHGGPAEQLCAYKYGFNPHENVWAQDVPSVAMKEYESLESSVGKSVPCWTAQIDGRTRVKLDKADPRFIHAPFLDLGPISYSFFMAFAPVLACIAVILINACSACMCITIGMHPSSPPSPSRYRDPEDLEEWPMMYPEHVPPDLGSGVPAYHWDNTVDYAYTQQQGQGQGQGGRGDGSGLQPQRVQGSGSMSLNEYSNMLVRTSLDYRAGHPDLVRVETMESVQEGAEGLQAGGVTVSGGGGRASSSRGGGGGEG</sequence>
<feature type="compositionally biased region" description="Gly residues" evidence="1">
    <location>
        <begin position="409"/>
        <end position="428"/>
    </location>
</feature>
<feature type="compositionally biased region" description="Basic and acidic residues" evidence="1">
    <location>
        <begin position="115"/>
        <end position="128"/>
    </location>
</feature>
<reference evidence="3" key="1">
    <citation type="submission" date="2014-11" db="EMBL/GenBank/DDBJ databases">
        <authorList>
            <person name="Otto D Thomas"/>
            <person name="Naeem Raeece"/>
        </authorList>
    </citation>
    <scope>NUCLEOTIDE SEQUENCE</scope>
</reference>
<feature type="region of interest" description="Disordered" evidence="1">
    <location>
        <begin position="337"/>
        <end position="364"/>
    </location>
</feature>
<name>A0A0G4I0N9_9ALVE</name>
<feature type="region of interest" description="Disordered" evidence="1">
    <location>
        <begin position="395"/>
        <end position="428"/>
    </location>
</feature>